<dbReference type="Pfam" id="PF13361">
    <property type="entry name" value="UvrD_C"/>
    <property type="match status" value="2"/>
</dbReference>
<dbReference type="GO" id="GO:0000725">
    <property type="term" value="P:recombinational repair"/>
    <property type="evidence" value="ECO:0007669"/>
    <property type="project" value="TreeGrafter"/>
</dbReference>
<comment type="catalytic activity">
    <reaction evidence="7">
        <text>Couples ATP hydrolysis with the unwinding of duplex DNA by translocating in the 3'-5' direction.</text>
        <dbReference type="EC" id="5.6.2.4"/>
    </reaction>
</comment>
<dbReference type="Gene3D" id="3.40.50.300">
    <property type="entry name" value="P-loop containing nucleotide triphosphate hydrolases"/>
    <property type="match status" value="2"/>
</dbReference>
<dbReference type="SUPFAM" id="SSF52540">
    <property type="entry name" value="P-loop containing nucleoside triphosphate hydrolases"/>
    <property type="match status" value="1"/>
</dbReference>
<comment type="catalytic activity">
    <reaction evidence="9">
        <text>ATP + H2O = ADP + phosphate + H(+)</text>
        <dbReference type="Rhea" id="RHEA:13065"/>
        <dbReference type="ChEBI" id="CHEBI:15377"/>
        <dbReference type="ChEBI" id="CHEBI:15378"/>
        <dbReference type="ChEBI" id="CHEBI:30616"/>
        <dbReference type="ChEBI" id="CHEBI:43474"/>
        <dbReference type="ChEBI" id="CHEBI:456216"/>
        <dbReference type="EC" id="5.6.2.4"/>
    </reaction>
</comment>
<dbReference type="PROSITE" id="PS51198">
    <property type="entry name" value="UVRD_HELICASE_ATP_BIND"/>
    <property type="match status" value="1"/>
</dbReference>
<dbReference type="InterPro" id="IPR027417">
    <property type="entry name" value="P-loop_NTPase"/>
</dbReference>
<comment type="similarity">
    <text evidence="1">Belongs to the helicase family. UvrD subfamily.</text>
</comment>
<evidence type="ECO:0000256" key="4">
    <source>
        <dbReference type="ARBA" id="ARBA00022806"/>
    </source>
</evidence>
<evidence type="ECO:0000313" key="14">
    <source>
        <dbReference type="Proteomes" id="UP000198866"/>
    </source>
</evidence>
<dbReference type="InterPro" id="IPR014016">
    <property type="entry name" value="UvrD-like_ATP-bd"/>
</dbReference>
<dbReference type="InterPro" id="IPR000212">
    <property type="entry name" value="DNA_helicase_UvrD/REP"/>
</dbReference>
<dbReference type="Gene3D" id="1.10.10.160">
    <property type="match status" value="1"/>
</dbReference>
<evidence type="ECO:0000256" key="9">
    <source>
        <dbReference type="ARBA" id="ARBA00048988"/>
    </source>
</evidence>
<dbReference type="InterPro" id="IPR013986">
    <property type="entry name" value="DExx_box_DNA_helicase_dom_sf"/>
</dbReference>
<keyword evidence="3 10" id="KW-0378">Hydrolase</keyword>
<evidence type="ECO:0000259" key="12">
    <source>
        <dbReference type="PROSITE" id="PS51217"/>
    </source>
</evidence>
<evidence type="ECO:0000256" key="2">
    <source>
        <dbReference type="ARBA" id="ARBA00022741"/>
    </source>
</evidence>
<evidence type="ECO:0000313" key="13">
    <source>
        <dbReference type="EMBL" id="SEJ50337.1"/>
    </source>
</evidence>
<name>A0A1H6ZFT2_9BURK</name>
<evidence type="ECO:0000259" key="11">
    <source>
        <dbReference type="PROSITE" id="PS51198"/>
    </source>
</evidence>
<dbReference type="EMBL" id="FNYE01000012">
    <property type="protein sequence ID" value="SEJ50337.1"/>
    <property type="molecule type" value="Genomic_DNA"/>
</dbReference>
<keyword evidence="6" id="KW-0413">Isomerase</keyword>
<dbReference type="CDD" id="cd18807">
    <property type="entry name" value="SF1_C_UvrD"/>
    <property type="match status" value="1"/>
</dbReference>
<evidence type="ECO:0000256" key="5">
    <source>
        <dbReference type="ARBA" id="ARBA00022840"/>
    </source>
</evidence>
<evidence type="ECO:0000256" key="3">
    <source>
        <dbReference type="ARBA" id="ARBA00022801"/>
    </source>
</evidence>
<keyword evidence="4 10" id="KW-0347">Helicase</keyword>
<evidence type="ECO:0000256" key="1">
    <source>
        <dbReference type="ARBA" id="ARBA00009922"/>
    </source>
</evidence>
<keyword evidence="14" id="KW-1185">Reference proteome</keyword>
<dbReference type="GO" id="GO:0005524">
    <property type="term" value="F:ATP binding"/>
    <property type="evidence" value="ECO:0007669"/>
    <property type="project" value="UniProtKB-UniRule"/>
</dbReference>
<organism evidence="13 14">
    <name type="scientific">Paraburkholderia diazotrophica</name>
    <dbReference type="NCBI Taxonomy" id="667676"/>
    <lineage>
        <taxon>Bacteria</taxon>
        <taxon>Pseudomonadati</taxon>
        <taxon>Pseudomonadota</taxon>
        <taxon>Betaproteobacteria</taxon>
        <taxon>Burkholderiales</taxon>
        <taxon>Burkholderiaceae</taxon>
        <taxon>Paraburkholderia</taxon>
    </lineage>
</organism>
<dbReference type="GO" id="GO:0003677">
    <property type="term" value="F:DNA binding"/>
    <property type="evidence" value="ECO:0007669"/>
    <property type="project" value="InterPro"/>
</dbReference>
<dbReference type="RefSeq" id="WP_090867018.1">
    <property type="nucleotide sequence ID" value="NZ_FNYE01000012.1"/>
</dbReference>
<dbReference type="PANTHER" id="PTHR11070:SF3">
    <property type="entry name" value="DNA 3'-5' HELICASE"/>
    <property type="match status" value="1"/>
</dbReference>
<dbReference type="InterPro" id="IPR014017">
    <property type="entry name" value="DNA_helicase_UvrD-like_C"/>
</dbReference>
<evidence type="ECO:0000256" key="10">
    <source>
        <dbReference type="PROSITE-ProRule" id="PRU00560"/>
    </source>
</evidence>
<evidence type="ECO:0000256" key="6">
    <source>
        <dbReference type="ARBA" id="ARBA00023235"/>
    </source>
</evidence>
<dbReference type="PANTHER" id="PTHR11070">
    <property type="entry name" value="UVRD / RECB / PCRA DNA HELICASE FAMILY MEMBER"/>
    <property type="match status" value="1"/>
</dbReference>
<keyword evidence="2 10" id="KW-0547">Nucleotide-binding</keyword>
<gene>
    <name evidence="13" type="ORF">SAMN05192539_101241</name>
</gene>
<dbReference type="STRING" id="667676.SAMN05192539_101241"/>
<evidence type="ECO:0000256" key="7">
    <source>
        <dbReference type="ARBA" id="ARBA00034617"/>
    </source>
</evidence>
<feature type="binding site" evidence="10">
    <location>
        <begin position="72"/>
        <end position="79"/>
    </location>
    <ligand>
        <name>ATP</name>
        <dbReference type="ChEBI" id="CHEBI:30616"/>
    </ligand>
</feature>
<dbReference type="GO" id="GO:0016887">
    <property type="term" value="F:ATP hydrolysis activity"/>
    <property type="evidence" value="ECO:0007669"/>
    <property type="project" value="RHEA"/>
</dbReference>
<dbReference type="Gene3D" id="1.10.486.10">
    <property type="entry name" value="PCRA, domain 4"/>
    <property type="match status" value="1"/>
</dbReference>
<dbReference type="EC" id="5.6.2.4" evidence="8"/>
<sequence>MDIQYASPSLSDPPIVLSVADSLSSSPSAATGSPEPTAAADWLAKLNDAQREAVEYGTEDVSHPAGALLVIAGAGSGKTNTLAHRVANLVVKGADPRRILLLTFSRRAALEMTRRVIRIAGAALGSRAALAQGLTWSGTFHSVGARLLREYADLIGLSPTFTINDREDSADLMNLVRHELGLSAKERRFPSKSACFAIYSRVVNTGASLADVLNGAFPWCREWEADLRALFAAYVDAKQKQSVLDYDDLLLYWSHMAAEPAIAADLSGRFDHVLVDEYQDTNRLQASILLALKPDGRGLTVVGDDAQSIYSFRGATVRNILDFPAHFDPPAKQVTLERNYRSTQPILEASNAVIGFASERYTKNLWTDKASAQRPHLVTVADDADQARYIVEQVLAAREAGMKLKAQAVLFRAAHHSATLEIELTRRNIPFVKFGGLKFLDSVHVKDVLAVLRWAENPRDRVAGFRVVQLLPGVGPATAARVLDDIASRAGTSGSAGGTMDAAHGVSHCTANALAAFAPPARALEDWHPFVALMSSVCARQTPWPAEFEMVRRWYEPHLERNHEDASIRQADLVQMESIAGTYASRERFLTELTLDPPDATSDESGVPLIDEDYLILSTIHSAKGQEWRNVFVLNGVDGCIPSDLGTGSEEEIDEERRLLYVAMTRAKEDLHIVMPQRFYIHNQTHLGDRHVWASRTRFIAPHLLPLFDSHAWPPAPVAAAPTSAGLAAAAQAKIEIAAKLRKMWD</sequence>
<protein>
    <recommendedName>
        <fullName evidence="8">DNA 3'-5' helicase</fullName>
        <ecNumber evidence="8">5.6.2.4</ecNumber>
    </recommendedName>
</protein>
<dbReference type="OrthoDB" id="5905204at2"/>
<dbReference type="GO" id="GO:0005829">
    <property type="term" value="C:cytosol"/>
    <property type="evidence" value="ECO:0007669"/>
    <property type="project" value="TreeGrafter"/>
</dbReference>
<keyword evidence="5 10" id="KW-0067">ATP-binding</keyword>
<dbReference type="Pfam" id="PF00580">
    <property type="entry name" value="UvrD-helicase"/>
    <property type="match status" value="1"/>
</dbReference>
<dbReference type="AlphaFoldDB" id="A0A1H6ZFT2"/>
<dbReference type="CDD" id="cd17932">
    <property type="entry name" value="DEXQc_UvrD"/>
    <property type="match status" value="1"/>
</dbReference>
<accession>A0A1H6ZFT2</accession>
<evidence type="ECO:0000256" key="8">
    <source>
        <dbReference type="ARBA" id="ARBA00034808"/>
    </source>
</evidence>
<dbReference type="GO" id="GO:0043138">
    <property type="term" value="F:3'-5' DNA helicase activity"/>
    <property type="evidence" value="ECO:0007669"/>
    <property type="project" value="UniProtKB-EC"/>
</dbReference>
<feature type="domain" description="UvrD-like helicase ATP-binding" evidence="11">
    <location>
        <begin position="51"/>
        <end position="343"/>
    </location>
</feature>
<reference evidence="14" key="1">
    <citation type="submission" date="2016-10" db="EMBL/GenBank/DDBJ databases">
        <authorList>
            <person name="Varghese N."/>
            <person name="Submissions S."/>
        </authorList>
    </citation>
    <scope>NUCLEOTIDE SEQUENCE [LARGE SCALE GENOMIC DNA]</scope>
    <source>
        <strain evidence="14">LMG 26031</strain>
    </source>
</reference>
<dbReference type="Proteomes" id="UP000198866">
    <property type="component" value="Unassembled WGS sequence"/>
</dbReference>
<proteinExistence type="inferred from homology"/>
<dbReference type="PROSITE" id="PS51217">
    <property type="entry name" value="UVRD_HELICASE_CTER"/>
    <property type="match status" value="1"/>
</dbReference>
<feature type="domain" description="UvrD-like helicase C-terminal" evidence="12">
    <location>
        <begin position="344"/>
        <end position="625"/>
    </location>
</feature>